<dbReference type="PROSITE" id="PS50181">
    <property type="entry name" value="FBOX"/>
    <property type="match status" value="1"/>
</dbReference>
<dbReference type="EnsemblMetazoa" id="RPRC003045-RA">
    <property type="protein sequence ID" value="RPRC003045-PA"/>
    <property type="gene ID" value="RPRC003045"/>
</dbReference>
<dbReference type="AlphaFoldDB" id="T1HG72"/>
<protein>
    <submittedName>
        <fullName evidence="2">F-box domain-containing protein</fullName>
    </submittedName>
</protein>
<dbReference type="EMBL" id="ACPB03038194">
    <property type="status" value="NOT_ANNOTATED_CDS"/>
    <property type="molecule type" value="Genomic_DNA"/>
</dbReference>
<keyword evidence="3" id="KW-1185">Reference proteome</keyword>
<dbReference type="InParanoid" id="T1HG72"/>
<dbReference type="HOGENOM" id="CLU_1847586_0_0_1"/>
<evidence type="ECO:0000256" key="1">
    <source>
        <dbReference type="SAM" id="MobiDB-lite"/>
    </source>
</evidence>
<evidence type="ECO:0000313" key="2">
    <source>
        <dbReference type="EnsemblMetazoa" id="RPRC003045-PA"/>
    </source>
</evidence>
<name>T1HG72_RHOPR</name>
<dbReference type="InterPro" id="IPR001810">
    <property type="entry name" value="F-box_dom"/>
</dbReference>
<evidence type="ECO:0000313" key="3">
    <source>
        <dbReference type="Proteomes" id="UP000015103"/>
    </source>
</evidence>
<sequence>MGFHVLTFMQIFSLIENERKIDIISKVPEEVALMIFSMMDKDSLVMASQVCTQWMDIILSSYKLTAQLKAAIKQFRDDKENKSSGFQKSRISLKRKRKQTECEAPRPSKKRNIRF</sequence>
<accession>T1HG72</accession>
<dbReference type="Proteomes" id="UP000015103">
    <property type="component" value="Unassembled WGS sequence"/>
</dbReference>
<organism evidence="2 3">
    <name type="scientific">Rhodnius prolixus</name>
    <name type="common">Triatomid bug</name>
    <dbReference type="NCBI Taxonomy" id="13249"/>
    <lineage>
        <taxon>Eukaryota</taxon>
        <taxon>Metazoa</taxon>
        <taxon>Ecdysozoa</taxon>
        <taxon>Arthropoda</taxon>
        <taxon>Hexapoda</taxon>
        <taxon>Insecta</taxon>
        <taxon>Pterygota</taxon>
        <taxon>Neoptera</taxon>
        <taxon>Paraneoptera</taxon>
        <taxon>Hemiptera</taxon>
        <taxon>Heteroptera</taxon>
        <taxon>Panheteroptera</taxon>
        <taxon>Cimicomorpha</taxon>
        <taxon>Reduviidae</taxon>
        <taxon>Triatominae</taxon>
        <taxon>Rhodnius</taxon>
    </lineage>
</organism>
<proteinExistence type="predicted"/>
<dbReference type="VEuPathDB" id="VectorBase:RPRC003045"/>
<dbReference type="Pfam" id="PF12937">
    <property type="entry name" value="F-box-like"/>
    <property type="match status" value="1"/>
</dbReference>
<feature type="region of interest" description="Disordered" evidence="1">
    <location>
        <begin position="78"/>
        <end position="115"/>
    </location>
</feature>
<dbReference type="SUPFAM" id="SSF81383">
    <property type="entry name" value="F-box domain"/>
    <property type="match status" value="1"/>
</dbReference>
<reference evidence="2" key="1">
    <citation type="submission" date="2015-05" db="UniProtKB">
        <authorList>
            <consortium name="EnsemblMetazoa"/>
        </authorList>
    </citation>
    <scope>IDENTIFICATION</scope>
</reference>
<dbReference type="Gene3D" id="1.20.1280.50">
    <property type="match status" value="1"/>
</dbReference>
<dbReference type="InterPro" id="IPR036047">
    <property type="entry name" value="F-box-like_dom_sf"/>
</dbReference>